<comment type="caution">
    <text evidence="4">The sequence shown here is derived from an EMBL/GenBank/DDBJ whole genome shotgun (WGS) entry which is preliminary data.</text>
</comment>
<feature type="compositionally biased region" description="Basic residues" evidence="1">
    <location>
        <begin position="62"/>
        <end position="77"/>
    </location>
</feature>
<keyword evidence="3" id="KW-0732">Signal</keyword>
<reference evidence="4" key="2">
    <citation type="submission" date="2021-08" db="EMBL/GenBank/DDBJ databases">
        <authorList>
            <person name="Tani A."/>
            <person name="Ola A."/>
            <person name="Ogura Y."/>
            <person name="Katsura K."/>
            <person name="Hayashi T."/>
        </authorList>
    </citation>
    <scope>NUCLEOTIDE SEQUENCE</scope>
    <source>
        <strain evidence="4">DSM 17168</strain>
    </source>
</reference>
<gene>
    <name evidence="4" type="ORF">GMJLKIPL_0981</name>
</gene>
<feature type="transmembrane region" description="Helical" evidence="2">
    <location>
        <begin position="32"/>
        <end position="56"/>
    </location>
</feature>
<feature type="region of interest" description="Disordered" evidence="1">
    <location>
        <begin position="61"/>
        <end position="107"/>
    </location>
</feature>
<evidence type="ECO:0000256" key="3">
    <source>
        <dbReference type="SAM" id="SignalP"/>
    </source>
</evidence>
<evidence type="ECO:0008006" key="6">
    <source>
        <dbReference type="Google" id="ProtNLM"/>
    </source>
</evidence>
<evidence type="ECO:0000256" key="1">
    <source>
        <dbReference type="SAM" id="MobiDB-lite"/>
    </source>
</evidence>
<dbReference type="Proteomes" id="UP001055153">
    <property type="component" value="Unassembled WGS sequence"/>
</dbReference>
<dbReference type="InterPro" id="IPR007403">
    <property type="entry name" value="DUF456"/>
</dbReference>
<dbReference type="Pfam" id="PF04306">
    <property type="entry name" value="DUF456"/>
    <property type="match status" value="1"/>
</dbReference>
<keyword evidence="2" id="KW-1133">Transmembrane helix</keyword>
<feature type="chain" id="PRO_5047204237" description="Glycine zipper domain-containing protein" evidence="3">
    <location>
        <begin position="23"/>
        <end position="107"/>
    </location>
</feature>
<keyword evidence="2" id="KW-0472">Membrane</keyword>
<keyword evidence="2" id="KW-0812">Transmembrane</keyword>
<feature type="signal peptide" evidence="3">
    <location>
        <begin position="1"/>
        <end position="22"/>
    </location>
</feature>
<evidence type="ECO:0000313" key="5">
    <source>
        <dbReference type="Proteomes" id="UP001055153"/>
    </source>
</evidence>
<sequence length="107" mass="10517">MRRMLIGAALAACLCGAQAARAQSNTAVGAGAGVVAGALVAGPVGAVVGGLVGAAWGESTKPRRRHAARRRAVRAKAARAIPAPKPAPPARVAQRAPAGGSGWVNPR</sequence>
<accession>A0ABQ4S7A0</accession>
<name>A0ABQ4S7A0_9HYPH</name>
<organism evidence="4 5">
    <name type="scientific">Methylobacterium isbiliense</name>
    <dbReference type="NCBI Taxonomy" id="315478"/>
    <lineage>
        <taxon>Bacteria</taxon>
        <taxon>Pseudomonadati</taxon>
        <taxon>Pseudomonadota</taxon>
        <taxon>Alphaproteobacteria</taxon>
        <taxon>Hyphomicrobiales</taxon>
        <taxon>Methylobacteriaceae</taxon>
        <taxon>Methylobacterium</taxon>
    </lineage>
</organism>
<protein>
    <recommendedName>
        <fullName evidence="6">Glycine zipper domain-containing protein</fullName>
    </recommendedName>
</protein>
<dbReference type="EMBL" id="BPQQ01000010">
    <property type="protein sequence ID" value="GJD99066.1"/>
    <property type="molecule type" value="Genomic_DNA"/>
</dbReference>
<keyword evidence="5" id="KW-1185">Reference proteome</keyword>
<evidence type="ECO:0000313" key="4">
    <source>
        <dbReference type="EMBL" id="GJD99066.1"/>
    </source>
</evidence>
<reference evidence="4" key="1">
    <citation type="journal article" date="2021" name="Front. Microbiol.">
        <title>Comprehensive Comparative Genomics and Phenotyping of Methylobacterium Species.</title>
        <authorList>
            <person name="Alessa O."/>
            <person name="Ogura Y."/>
            <person name="Fujitani Y."/>
            <person name="Takami H."/>
            <person name="Hayashi T."/>
            <person name="Sahin N."/>
            <person name="Tani A."/>
        </authorList>
    </citation>
    <scope>NUCLEOTIDE SEQUENCE</scope>
    <source>
        <strain evidence="4">DSM 17168</strain>
    </source>
</reference>
<proteinExistence type="predicted"/>
<evidence type="ECO:0000256" key="2">
    <source>
        <dbReference type="SAM" id="Phobius"/>
    </source>
</evidence>